<evidence type="ECO:0000313" key="1">
    <source>
        <dbReference type="EMBL" id="MFB5735959.1"/>
    </source>
</evidence>
<dbReference type="EMBL" id="JBHILJ010000002">
    <property type="protein sequence ID" value="MFB5735959.1"/>
    <property type="molecule type" value="Genomic_DNA"/>
</dbReference>
<dbReference type="RefSeq" id="WP_016543750.1">
    <property type="nucleotide sequence ID" value="NZ_JBHILI010000002.1"/>
</dbReference>
<sequence length="47" mass="5544">MSEDLKSKARQGRRGIWKRFLLNCWEILPHGLRRQLVAMSGQSDLDF</sequence>
<evidence type="ECO:0000313" key="2">
    <source>
        <dbReference type="Proteomes" id="UP001580391"/>
    </source>
</evidence>
<dbReference type="Proteomes" id="UP001580391">
    <property type="component" value="Unassembled WGS sequence"/>
</dbReference>
<proteinExistence type="predicted"/>
<protein>
    <submittedName>
        <fullName evidence="1">Uncharacterized protein</fullName>
    </submittedName>
</protein>
<name>A0ABV5BKX2_9LEPT</name>
<keyword evidence="2" id="KW-1185">Reference proteome</keyword>
<reference evidence="1 2" key="1">
    <citation type="submission" date="2024-09" db="EMBL/GenBank/DDBJ databases">
        <title>Taxonomic and Genotyping Characterization of Leptospira Strains isolated from Multiple Sources in Colombia highlights the importance of intermediate species.</title>
        <authorList>
            <person name="Torres Higuera L."/>
            <person name="Rojas Tapias D."/>
            <person name="Jimenez Velasquez S."/>
            <person name="Renjifo Ibanez C."/>
        </authorList>
    </citation>
    <scope>NUCLEOTIDE SEQUENCE [LARGE SCALE GENOMIC DNA]</scope>
    <source>
        <strain evidence="1 2">Lep080</strain>
    </source>
</reference>
<accession>A0ABV5BKX2</accession>
<gene>
    <name evidence="1" type="ORF">ACE5IX_05530</name>
</gene>
<organism evidence="1 2">
    <name type="scientific">Leptospira wolffii</name>
    <dbReference type="NCBI Taxonomy" id="409998"/>
    <lineage>
        <taxon>Bacteria</taxon>
        <taxon>Pseudomonadati</taxon>
        <taxon>Spirochaetota</taxon>
        <taxon>Spirochaetia</taxon>
        <taxon>Leptospirales</taxon>
        <taxon>Leptospiraceae</taxon>
        <taxon>Leptospira</taxon>
    </lineage>
</organism>
<comment type="caution">
    <text evidence="1">The sequence shown here is derived from an EMBL/GenBank/DDBJ whole genome shotgun (WGS) entry which is preliminary data.</text>
</comment>